<dbReference type="AlphaFoldDB" id="A0A6I6LF95"/>
<dbReference type="Proteomes" id="UP000428803">
    <property type="component" value="Chromosome"/>
</dbReference>
<proteinExistence type="predicted"/>
<sequence>MVMMASLALPFVVVTLLWFVSTGLVAMINHRLRTSFGRALVIASLCGLTGLGLLVLTAHSTTSLATYVSFIGGLLIWSWHEISFLTGAVAGSHRNPCPAEAQGWQRFSLATMALLHHEIALAMTAGLLLSLASVTANPTGAYTFALLLIFRLSSKLNIYWGVPNMSDELLPSHLAYLKSYFGPRQLHPMLILSTLMILGLAAWFTLAAFKAVTAHDATMAGLLCCLCLLAALEHLFLAIPFRDSALWGWAMAAKEKTNLGEGVQP</sequence>
<dbReference type="OrthoDB" id="152369at2"/>
<feature type="transmembrane region" description="Helical" evidence="1">
    <location>
        <begin position="114"/>
        <end position="134"/>
    </location>
</feature>
<keyword evidence="1" id="KW-1133">Transmembrane helix</keyword>
<protein>
    <submittedName>
        <fullName evidence="2">DUF3623 family protein</fullName>
    </submittedName>
</protein>
<feature type="transmembrane region" description="Helical" evidence="1">
    <location>
        <begin position="221"/>
        <end position="241"/>
    </location>
</feature>
<feature type="transmembrane region" description="Helical" evidence="1">
    <location>
        <begin position="189"/>
        <end position="209"/>
    </location>
</feature>
<name>A0A6I6LF95_9SPHN</name>
<dbReference type="InterPro" id="IPR017496">
    <property type="entry name" value="Photo_alph_chp2"/>
</dbReference>
<keyword evidence="1" id="KW-0812">Transmembrane</keyword>
<gene>
    <name evidence="2" type="ORF">EUU25_10400</name>
</gene>
<organism evidence="2 3">
    <name type="scientific">Sphingorhabdus lacus</name>
    <dbReference type="NCBI Taxonomy" id="392610"/>
    <lineage>
        <taxon>Bacteria</taxon>
        <taxon>Pseudomonadati</taxon>
        <taxon>Pseudomonadota</taxon>
        <taxon>Alphaproteobacteria</taxon>
        <taxon>Sphingomonadales</taxon>
        <taxon>Sphingomonadaceae</taxon>
        <taxon>Sphingorhabdus</taxon>
    </lineage>
</organism>
<feature type="transmembrane region" description="Helical" evidence="1">
    <location>
        <begin position="141"/>
        <end position="162"/>
    </location>
</feature>
<feature type="transmembrane region" description="Helical" evidence="1">
    <location>
        <begin position="36"/>
        <end position="57"/>
    </location>
</feature>
<dbReference type="EMBL" id="CP035733">
    <property type="protein sequence ID" value="QGY80993.1"/>
    <property type="molecule type" value="Genomic_DNA"/>
</dbReference>
<dbReference type="Pfam" id="PF12291">
    <property type="entry name" value="DUF3623"/>
    <property type="match status" value="1"/>
</dbReference>
<dbReference type="RefSeq" id="WP_158900762.1">
    <property type="nucleotide sequence ID" value="NZ_CP035733.1"/>
</dbReference>
<keyword evidence="1" id="KW-0472">Membrane</keyword>
<accession>A0A6I6LF95</accession>
<evidence type="ECO:0000313" key="2">
    <source>
        <dbReference type="EMBL" id="QGY80993.1"/>
    </source>
</evidence>
<dbReference type="KEGG" id="slaa:EUU25_10400"/>
<reference evidence="3" key="1">
    <citation type="submission" date="2019-01" db="EMBL/GenBank/DDBJ databases">
        <title>Sphingorhabdus lacus sp.nov., isolated from an oligotrophic freshwater lake.</title>
        <authorList>
            <person name="Park M."/>
        </authorList>
    </citation>
    <scope>NUCLEOTIDE SEQUENCE [LARGE SCALE GENOMIC DNA]</scope>
    <source>
        <strain evidence="3">IMCC1753</strain>
    </source>
</reference>
<dbReference type="NCBIfam" id="TIGR03055">
    <property type="entry name" value="photo_alph_chp2"/>
    <property type="match status" value="1"/>
</dbReference>
<feature type="transmembrane region" description="Helical" evidence="1">
    <location>
        <begin position="64"/>
        <end position="80"/>
    </location>
</feature>
<evidence type="ECO:0000256" key="1">
    <source>
        <dbReference type="SAM" id="Phobius"/>
    </source>
</evidence>
<evidence type="ECO:0000313" key="3">
    <source>
        <dbReference type="Proteomes" id="UP000428803"/>
    </source>
</evidence>
<keyword evidence="3" id="KW-1185">Reference proteome</keyword>